<keyword evidence="3" id="KW-1185">Reference proteome</keyword>
<sequence>NDGPKTINGQLENCEHRHLYITNRKNMVISIKEHTNSNQKFGYMPKRKQQEKPNRKTQSNSDYTSSNGYIELQTNNNRKQVEQRLSPTTINSHKNNRYKSAEVDN</sequence>
<feature type="non-terminal residue" evidence="2">
    <location>
        <position position="1"/>
    </location>
</feature>
<feature type="compositionally biased region" description="Polar residues" evidence="1">
    <location>
        <begin position="56"/>
        <end position="93"/>
    </location>
</feature>
<gene>
    <name evidence="2" type="ORF">GMARGA_LOCUS44020</name>
</gene>
<organism evidence="2 3">
    <name type="scientific">Gigaspora margarita</name>
    <dbReference type="NCBI Taxonomy" id="4874"/>
    <lineage>
        <taxon>Eukaryota</taxon>
        <taxon>Fungi</taxon>
        <taxon>Fungi incertae sedis</taxon>
        <taxon>Mucoromycota</taxon>
        <taxon>Glomeromycotina</taxon>
        <taxon>Glomeromycetes</taxon>
        <taxon>Diversisporales</taxon>
        <taxon>Gigasporaceae</taxon>
        <taxon>Gigaspora</taxon>
    </lineage>
</organism>
<dbReference type="Proteomes" id="UP000789901">
    <property type="component" value="Unassembled WGS sequence"/>
</dbReference>
<evidence type="ECO:0000313" key="2">
    <source>
        <dbReference type="EMBL" id="CAG8855199.1"/>
    </source>
</evidence>
<dbReference type="EMBL" id="CAJVQB010146855">
    <property type="protein sequence ID" value="CAG8855199.1"/>
    <property type="molecule type" value="Genomic_DNA"/>
</dbReference>
<comment type="caution">
    <text evidence="2">The sequence shown here is derived from an EMBL/GenBank/DDBJ whole genome shotgun (WGS) entry which is preliminary data.</text>
</comment>
<protein>
    <submittedName>
        <fullName evidence="2">34946_t:CDS:1</fullName>
    </submittedName>
</protein>
<name>A0ABN7XJ01_GIGMA</name>
<feature type="region of interest" description="Disordered" evidence="1">
    <location>
        <begin position="34"/>
        <end position="105"/>
    </location>
</feature>
<evidence type="ECO:0000313" key="3">
    <source>
        <dbReference type="Proteomes" id="UP000789901"/>
    </source>
</evidence>
<proteinExistence type="predicted"/>
<accession>A0ABN7XJ01</accession>
<reference evidence="2 3" key="1">
    <citation type="submission" date="2021-06" db="EMBL/GenBank/DDBJ databases">
        <authorList>
            <person name="Kallberg Y."/>
            <person name="Tangrot J."/>
            <person name="Rosling A."/>
        </authorList>
    </citation>
    <scope>NUCLEOTIDE SEQUENCE [LARGE SCALE GENOMIC DNA]</scope>
    <source>
        <strain evidence="2 3">120-4 pot B 10/14</strain>
    </source>
</reference>
<evidence type="ECO:0000256" key="1">
    <source>
        <dbReference type="SAM" id="MobiDB-lite"/>
    </source>
</evidence>